<dbReference type="InParanoid" id="A0A165Q1U4"/>
<name>A0A165Q1U4_EXIGL</name>
<proteinExistence type="predicted"/>
<feature type="region of interest" description="Disordered" evidence="1">
    <location>
        <begin position="177"/>
        <end position="218"/>
    </location>
</feature>
<feature type="region of interest" description="Disordered" evidence="1">
    <location>
        <begin position="1"/>
        <end position="22"/>
    </location>
</feature>
<evidence type="ECO:0000256" key="1">
    <source>
        <dbReference type="SAM" id="MobiDB-lite"/>
    </source>
</evidence>
<accession>A0A165Q1U4</accession>
<dbReference type="AlphaFoldDB" id="A0A165Q1U4"/>
<dbReference type="Proteomes" id="UP000077266">
    <property type="component" value="Unassembled WGS sequence"/>
</dbReference>
<reference evidence="2 3" key="1">
    <citation type="journal article" date="2016" name="Mol. Biol. Evol.">
        <title>Comparative Genomics of Early-Diverging Mushroom-Forming Fungi Provides Insights into the Origins of Lignocellulose Decay Capabilities.</title>
        <authorList>
            <person name="Nagy L.G."/>
            <person name="Riley R."/>
            <person name="Tritt A."/>
            <person name="Adam C."/>
            <person name="Daum C."/>
            <person name="Floudas D."/>
            <person name="Sun H."/>
            <person name="Yadav J.S."/>
            <person name="Pangilinan J."/>
            <person name="Larsson K.H."/>
            <person name="Matsuura K."/>
            <person name="Barry K."/>
            <person name="Labutti K."/>
            <person name="Kuo R."/>
            <person name="Ohm R.A."/>
            <person name="Bhattacharya S.S."/>
            <person name="Shirouzu T."/>
            <person name="Yoshinaga Y."/>
            <person name="Martin F.M."/>
            <person name="Grigoriev I.V."/>
            <person name="Hibbett D.S."/>
        </authorList>
    </citation>
    <scope>NUCLEOTIDE SEQUENCE [LARGE SCALE GENOMIC DNA]</scope>
    <source>
        <strain evidence="2 3">HHB12029</strain>
    </source>
</reference>
<feature type="compositionally biased region" description="Basic residues" evidence="1">
    <location>
        <begin position="195"/>
        <end position="212"/>
    </location>
</feature>
<gene>
    <name evidence="2" type="ORF">EXIGLDRAFT_759279</name>
</gene>
<evidence type="ECO:0000313" key="2">
    <source>
        <dbReference type="EMBL" id="KZW02968.1"/>
    </source>
</evidence>
<sequence length="379" mass="41380">MRGVVGSGSETTVMKRGSGKCEAGSGPVRGLCVYNRGQCPRSTTEGTQVGCVPDCVPRQVRVLPSDHVPRTRPSSSSIARQPVHDNALDSTFSIASGSRDSSDALARRHLVYSPIDLVFNHQRISLSGALAVARLPLDSSASSNGRVRPTLTFSSRIRCTVRARAVNVDDSDFTGLTRDERDGVASSRRSSPRLPLKRRRHARHELRSRPLRSSRQVDCDIPDPTGRLEILVFVHRDNNLMNNLTGFISVVCSVYGPRLASRDSSSSRRSPDSRCRRTFTRPIQFRVMTYTPNFKSPRVTVANARTGRSCAQLAISFQVVVGISTTVSCSADGFDTPSAKRKSEGVEHLRVDGVLVAVDEVHLLTNLASEQRDARSAPT</sequence>
<evidence type="ECO:0000313" key="3">
    <source>
        <dbReference type="Proteomes" id="UP000077266"/>
    </source>
</evidence>
<protein>
    <submittedName>
        <fullName evidence="2">Uncharacterized protein</fullName>
    </submittedName>
</protein>
<organism evidence="2 3">
    <name type="scientific">Exidia glandulosa HHB12029</name>
    <dbReference type="NCBI Taxonomy" id="1314781"/>
    <lineage>
        <taxon>Eukaryota</taxon>
        <taxon>Fungi</taxon>
        <taxon>Dikarya</taxon>
        <taxon>Basidiomycota</taxon>
        <taxon>Agaricomycotina</taxon>
        <taxon>Agaricomycetes</taxon>
        <taxon>Auriculariales</taxon>
        <taxon>Exidiaceae</taxon>
        <taxon>Exidia</taxon>
    </lineage>
</organism>
<dbReference type="EMBL" id="KV425885">
    <property type="protein sequence ID" value="KZW02968.1"/>
    <property type="molecule type" value="Genomic_DNA"/>
</dbReference>
<keyword evidence="3" id="KW-1185">Reference proteome</keyword>